<evidence type="ECO:0000313" key="3">
    <source>
        <dbReference type="Proteomes" id="UP000886523"/>
    </source>
</evidence>
<protein>
    <submittedName>
        <fullName evidence="2">Uncharacterized protein</fullName>
    </submittedName>
</protein>
<feature type="compositionally biased region" description="Polar residues" evidence="1">
    <location>
        <begin position="14"/>
        <end position="25"/>
    </location>
</feature>
<sequence length="1403" mass="155764">MAHELSEGRKKYGNSRTSRIMSDSGNGEGKELTLTEFVYMCSESLSADAQATDDLAHLMLSGIMADAQEVVVNSVSAEYAIPFPGDDDDGADFLNGLDSPLFVRDYDSMIATSRTLPYISALQIYAVARSADSLTKDVHIQHPVQIRRGGNQTSQMPLHRIPNMGFAEFGGNGLVRAFFPNLPKSAWSTTPGNIPEEYQDKFYQDILRPSLLEIAPLYEPNWPVSRNVEKFRITKHSQGGGYPYHQIIGVKHTTDHQLMNDVESTQALQILMQDFLWMGHHLMENFACYVDVGLEIHCPDHVVLWKASSHRALAQFALQCTPTDAIEATRPGSDYRIDYPASIVDLAGCRICPKNNSVRYLQAYHTEKSGTSNAENGERAKGTNCWAALTSSKGYTNFCKGLYNFFSASMEGELGGSARLEVRVPFAEALTALPKISPDVYCEICVRIPSRMWWNYKLYRLMALQHVIGQSWEGSGSLRSAHASLALVAACVYHINALNRRPGWGKAEHDLLICTHPITNDIESAEALYLISGLDGNPFALFDEARERAENRREENESERDEEDDESEDDVWAPYANRGIIFLERVMLASNKGVTVPRMRTTPHIRHGQILKLKSYQIFFSRSYNDVRAHIYPVGYAEVRDPNRRRIPRKAVPLLYEEVPNTEGSTAFHLEQAGHVAPQQPVDEGSDNDVEDLVREDPDLVVRGKNQQDYSRVSEEECHQATEELYKNTELSDVFSACQLRPSSIEQWNGCYEKLFPRPGTVLDIKESVGLMKTYHGDWQRLINSITPTAAVAARREVRRKWDSLLWAPFRSSARLWDSHQDKTDLGILLTSETARSQPSRSAKISAPRIALNPAFGHTVKWRGTQYFLGVKGQMCCAQHRGWGVRGSMLRAGSLEGLKWDDEVHDESGNEHLCLYSKPLVTGERLSTAKTTQSTWTNPTTPPQASSIEQKTALLGPSVNYSSIGGSHGTSSASAGDWQGDHDMQVATGNDAWVSVFGGHSDPELSDGAPAIAMGWKAEHKRHIAANNTNWIRVYGSSSDVEVSDAEETSTEGASGRQKSAEELILHELVDKLEEAWNWGFIADETAGNWRGPFGALRAILTEQFESDGGGDESNAAKEDYEAVVDLLSTDLIVGRYLAGHLLLNVGFFVEVLPPAIERIYTRRAAVIKDTKRAARQAKELVSVLFVRPQNGSKDLHEHPCAGNPYLRNYQGSVSDDTRAKISAWDENTIDHLAEVVKVAFPKLIEEDYISSSYYSSVPPSGARGFAASGAAGSNFLAAQHIKPYTDPEWTMGMTLSEGDRCPRAYNFCFSALDNGRGVIALNYAYTAHIWRGKAFLHGGTVGPSTFIHKDPVIGLGVYQKTRMQSQARKDAAMFPKTFKIPVGLMAFRWGTPECIEGPVLCS</sequence>
<keyword evidence="3" id="KW-1185">Reference proteome</keyword>
<reference evidence="2" key="1">
    <citation type="journal article" date="2020" name="Nat. Commun.">
        <title>Large-scale genome sequencing of mycorrhizal fungi provides insights into the early evolution of symbiotic traits.</title>
        <authorList>
            <person name="Miyauchi S."/>
            <person name="Kiss E."/>
            <person name="Kuo A."/>
            <person name="Drula E."/>
            <person name="Kohler A."/>
            <person name="Sanchez-Garcia M."/>
            <person name="Morin E."/>
            <person name="Andreopoulos B."/>
            <person name="Barry K.W."/>
            <person name="Bonito G."/>
            <person name="Buee M."/>
            <person name="Carver A."/>
            <person name="Chen C."/>
            <person name="Cichocki N."/>
            <person name="Clum A."/>
            <person name="Culley D."/>
            <person name="Crous P.W."/>
            <person name="Fauchery L."/>
            <person name="Girlanda M."/>
            <person name="Hayes R.D."/>
            <person name="Keri Z."/>
            <person name="LaButti K."/>
            <person name="Lipzen A."/>
            <person name="Lombard V."/>
            <person name="Magnuson J."/>
            <person name="Maillard F."/>
            <person name="Murat C."/>
            <person name="Nolan M."/>
            <person name="Ohm R.A."/>
            <person name="Pangilinan J."/>
            <person name="Pereira M.F."/>
            <person name="Perotto S."/>
            <person name="Peter M."/>
            <person name="Pfister S."/>
            <person name="Riley R."/>
            <person name="Sitrit Y."/>
            <person name="Stielow J.B."/>
            <person name="Szollosi G."/>
            <person name="Zifcakova L."/>
            <person name="Stursova M."/>
            <person name="Spatafora J.W."/>
            <person name="Tedersoo L."/>
            <person name="Vaario L.M."/>
            <person name="Yamada A."/>
            <person name="Yan M."/>
            <person name="Wang P."/>
            <person name="Xu J."/>
            <person name="Bruns T."/>
            <person name="Baldrian P."/>
            <person name="Vilgalys R."/>
            <person name="Dunand C."/>
            <person name="Henrissat B."/>
            <person name="Grigoriev I.V."/>
            <person name="Hibbett D."/>
            <person name="Nagy L.G."/>
            <person name="Martin F.M."/>
        </authorList>
    </citation>
    <scope>NUCLEOTIDE SEQUENCE</scope>
    <source>
        <strain evidence="2">UP504</strain>
    </source>
</reference>
<feature type="region of interest" description="Disordered" evidence="1">
    <location>
        <begin position="548"/>
        <end position="569"/>
    </location>
</feature>
<dbReference type="Proteomes" id="UP000886523">
    <property type="component" value="Unassembled WGS sequence"/>
</dbReference>
<feature type="compositionally biased region" description="Basic and acidic residues" evidence="1">
    <location>
        <begin position="1"/>
        <end position="10"/>
    </location>
</feature>
<feature type="region of interest" description="Disordered" evidence="1">
    <location>
        <begin position="1"/>
        <end position="27"/>
    </location>
</feature>
<gene>
    <name evidence="2" type="ORF">BS47DRAFT_1357309</name>
</gene>
<accession>A0A9P6E214</accession>
<name>A0A9P6E214_9AGAM</name>
<dbReference type="OrthoDB" id="3261690at2759"/>
<evidence type="ECO:0000256" key="1">
    <source>
        <dbReference type="SAM" id="MobiDB-lite"/>
    </source>
</evidence>
<evidence type="ECO:0000313" key="2">
    <source>
        <dbReference type="EMBL" id="KAF9520449.1"/>
    </source>
</evidence>
<dbReference type="EMBL" id="MU128911">
    <property type="protein sequence ID" value="KAF9520449.1"/>
    <property type="molecule type" value="Genomic_DNA"/>
</dbReference>
<feature type="compositionally biased region" description="Acidic residues" evidence="1">
    <location>
        <begin position="556"/>
        <end position="569"/>
    </location>
</feature>
<proteinExistence type="predicted"/>
<organism evidence="2 3">
    <name type="scientific">Hydnum rufescens UP504</name>
    <dbReference type="NCBI Taxonomy" id="1448309"/>
    <lineage>
        <taxon>Eukaryota</taxon>
        <taxon>Fungi</taxon>
        <taxon>Dikarya</taxon>
        <taxon>Basidiomycota</taxon>
        <taxon>Agaricomycotina</taxon>
        <taxon>Agaricomycetes</taxon>
        <taxon>Cantharellales</taxon>
        <taxon>Hydnaceae</taxon>
        <taxon>Hydnum</taxon>
    </lineage>
</organism>
<comment type="caution">
    <text evidence="2">The sequence shown here is derived from an EMBL/GenBank/DDBJ whole genome shotgun (WGS) entry which is preliminary data.</text>
</comment>